<proteinExistence type="predicted"/>
<evidence type="ECO:0008006" key="6">
    <source>
        <dbReference type="Google" id="ProtNLM"/>
    </source>
</evidence>
<dbReference type="SUPFAM" id="SSF48403">
    <property type="entry name" value="Ankyrin repeat"/>
    <property type="match status" value="1"/>
</dbReference>
<keyword evidence="5" id="KW-1185">Reference proteome</keyword>
<evidence type="ECO:0000313" key="5">
    <source>
        <dbReference type="Proteomes" id="UP001470230"/>
    </source>
</evidence>
<dbReference type="PANTHER" id="PTHR24198:SF165">
    <property type="entry name" value="ANKYRIN REPEAT-CONTAINING PROTEIN-RELATED"/>
    <property type="match status" value="1"/>
</dbReference>
<keyword evidence="2 3" id="KW-0040">ANK repeat</keyword>
<evidence type="ECO:0000313" key="4">
    <source>
        <dbReference type="EMBL" id="KAK8893552.1"/>
    </source>
</evidence>
<dbReference type="PANTHER" id="PTHR24198">
    <property type="entry name" value="ANKYRIN REPEAT AND PROTEIN KINASE DOMAIN-CONTAINING PROTEIN"/>
    <property type="match status" value="1"/>
</dbReference>
<name>A0ABR2KT04_9EUKA</name>
<comment type="caution">
    <text evidence="4">The sequence shown here is derived from an EMBL/GenBank/DDBJ whole genome shotgun (WGS) entry which is preliminary data.</text>
</comment>
<feature type="repeat" description="ANK" evidence="3">
    <location>
        <begin position="137"/>
        <end position="164"/>
    </location>
</feature>
<evidence type="ECO:0000256" key="2">
    <source>
        <dbReference type="ARBA" id="ARBA00023043"/>
    </source>
</evidence>
<dbReference type="PROSITE" id="PS50088">
    <property type="entry name" value="ANK_REPEAT"/>
    <property type="match status" value="1"/>
</dbReference>
<dbReference type="PROSITE" id="PS50297">
    <property type="entry name" value="ANK_REP_REGION"/>
    <property type="match status" value="1"/>
</dbReference>
<organism evidence="4 5">
    <name type="scientific">Tritrichomonas musculus</name>
    <dbReference type="NCBI Taxonomy" id="1915356"/>
    <lineage>
        <taxon>Eukaryota</taxon>
        <taxon>Metamonada</taxon>
        <taxon>Parabasalia</taxon>
        <taxon>Tritrichomonadida</taxon>
        <taxon>Tritrichomonadidae</taxon>
        <taxon>Tritrichomonas</taxon>
    </lineage>
</organism>
<dbReference type="InterPro" id="IPR036770">
    <property type="entry name" value="Ankyrin_rpt-contain_sf"/>
</dbReference>
<gene>
    <name evidence="4" type="ORF">M9Y10_021975</name>
</gene>
<dbReference type="Gene3D" id="1.25.40.20">
    <property type="entry name" value="Ankyrin repeat-containing domain"/>
    <property type="match status" value="1"/>
</dbReference>
<evidence type="ECO:0000256" key="3">
    <source>
        <dbReference type="PROSITE-ProRule" id="PRU00023"/>
    </source>
</evidence>
<accession>A0ABR2KT04</accession>
<dbReference type="Pfam" id="PF12796">
    <property type="entry name" value="Ank_2"/>
    <property type="match status" value="3"/>
</dbReference>
<sequence>MSSYRQFDKLVPSVCKNNIEELSKLCDEKQKNVLTGANFSLPLEQYSLSTIHGIDQGATITLPTSSLTLMHIAAYCDSLEAFIFLQNKGLPINKQSANSYLPIHYACLAGSYEVVEYILSVDPSQATVLPQVEYHLIYLATMSGDPDVLRLLFKNGADINAAQNKKNKSVQQAIKTRHVECLRILLEKGSKNEVDKEQYSTLMLAIANNEFDAVPLLAESGENLEYVVPGTGETALSLACFVGHRLTVKYLCDHMTKVDIDPSFRTKAAVHWVCQSKDPEIVKMVLAKNINVNRLDQDGHTGLFYLLDLTDEDNTIKIIELLYNAGLDLNIQGKSVTGAEVNSILGDFVSSIHRPTKVIGYLLQNGARADAKLISQNKRIIDFVQNSRNRKLSEVFKKWVPELFKQTGRSGRTQIKK</sequence>
<dbReference type="EMBL" id="JAPFFF010000003">
    <property type="protein sequence ID" value="KAK8893552.1"/>
    <property type="molecule type" value="Genomic_DNA"/>
</dbReference>
<evidence type="ECO:0000256" key="1">
    <source>
        <dbReference type="ARBA" id="ARBA00022737"/>
    </source>
</evidence>
<keyword evidence="1" id="KW-0677">Repeat</keyword>
<reference evidence="4 5" key="1">
    <citation type="submission" date="2024-04" db="EMBL/GenBank/DDBJ databases">
        <title>Tritrichomonas musculus Genome.</title>
        <authorList>
            <person name="Alves-Ferreira E."/>
            <person name="Grigg M."/>
            <person name="Lorenzi H."/>
            <person name="Galac M."/>
        </authorList>
    </citation>
    <scope>NUCLEOTIDE SEQUENCE [LARGE SCALE GENOMIC DNA]</scope>
    <source>
        <strain evidence="4 5">EAF2021</strain>
    </source>
</reference>
<protein>
    <recommendedName>
        <fullName evidence="6">Ankyrin repeat protein</fullName>
    </recommendedName>
</protein>
<dbReference type="Proteomes" id="UP001470230">
    <property type="component" value="Unassembled WGS sequence"/>
</dbReference>
<dbReference type="SMART" id="SM00248">
    <property type="entry name" value="ANK"/>
    <property type="match status" value="8"/>
</dbReference>
<dbReference type="InterPro" id="IPR002110">
    <property type="entry name" value="Ankyrin_rpt"/>
</dbReference>